<dbReference type="GO" id="GO:0050660">
    <property type="term" value="F:flavin adenine dinucleotide binding"/>
    <property type="evidence" value="ECO:0007669"/>
    <property type="project" value="InterPro"/>
</dbReference>
<dbReference type="GO" id="GO:0050661">
    <property type="term" value="F:NADP binding"/>
    <property type="evidence" value="ECO:0007669"/>
    <property type="project" value="InterPro"/>
</dbReference>
<gene>
    <name evidence="9" type="ORF">SAMN04489716_3686</name>
</gene>
<reference evidence="9 10" key="1">
    <citation type="submission" date="2016-10" db="EMBL/GenBank/DDBJ databases">
        <authorList>
            <person name="de Groot N.N."/>
        </authorList>
    </citation>
    <scope>NUCLEOTIDE SEQUENCE [LARGE SCALE GENOMIC DNA]</scope>
    <source>
        <strain evidence="9 10">DSM 43941</strain>
    </source>
</reference>
<dbReference type="InterPro" id="IPR051820">
    <property type="entry name" value="FAD-binding_MO"/>
</dbReference>
<dbReference type="InterPro" id="IPR036188">
    <property type="entry name" value="FAD/NAD-bd_sf"/>
</dbReference>
<evidence type="ECO:0000256" key="2">
    <source>
        <dbReference type="ARBA" id="ARBA00010139"/>
    </source>
</evidence>
<dbReference type="Proteomes" id="UP000198688">
    <property type="component" value="Chromosome I"/>
</dbReference>
<evidence type="ECO:0000256" key="4">
    <source>
        <dbReference type="ARBA" id="ARBA00022827"/>
    </source>
</evidence>
<dbReference type="PANTHER" id="PTHR43872:SF1">
    <property type="entry name" value="MONOOXYGENASE, PUTATIVE (AFU_ORTHOLOGUE AFUA_8G02570)-RELATED"/>
    <property type="match status" value="1"/>
</dbReference>
<dbReference type="Pfam" id="PF13450">
    <property type="entry name" value="NAD_binding_8"/>
    <property type="match status" value="1"/>
</dbReference>
<name>A0A1H2A7N1_9ACTN</name>
<feature type="region of interest" description="Disordered" evidence="8">
    <location>
        <begin position="463"/>
        <end position="657"/>
    </location>
</feature>
<dbReference type="STRING" id="113562.SAMN04489716_3686"/>
<evidence type="ECO:0000313" key="9">
    <source>
        <dbReference type="EMBL" id="SDT41486.1"/>
    </source>
</evidence>
<comment type="similarity">
    <text evidence="2">Belongs to the FAD-binding monooxygenase family.</text>
</comment>
<dbReference type="GO" id="GO:0004499">
    <property type="term" value="F:N,N-dimethylaniline monooxygenase activity"/>
    <property type="evidence" value="ECO:0007669"/>
    <property type="project" value="InterPro"/>
</dbReference>
<evidence type="ECO:0000256" key="8">
    <source>
        <dbReference type="SAM" id="MobiDB-lite"/>
    </source>
</evidence>
<evidence type="ECO:0000256" key="7">
    <source>
        <dbReference type="ARBA" id="ARBA00023033"/>
    </source>
</evidence>
<dbReference type="Pfam" id="PF00743">
    <property type="entry name" value="FMO-like"/>
    <property type="match status" value="1"/>
</dbReference>
<sequence length="657" mass="69246">MLTGHFDVLIVGAGLSGIGAAWRLQRQRPGDTYAILEARDAIGGTWDLFRYPGVRSDSDMYTLSYPFRPWREPESLASGAKIRRYIQETADEASITDKIRFGTRVTRAQWSSAESRWTVHTNSGDQMTCDFLYGCAGYYDYSHGYQPDFPGLGDYAGRLVHPQSWPDDLDWSGKRVVVIGSGATAVTLVPAMAPAAAHVTMLQRSPTYVTPLPDRDAVAVLARRLLPPKAANRVARAKNILLTQAFYQLARRRPQLVRRALRGIAVRFLKDPGYVDKHFKPRYDPWDQRLCVIPSGDLYRSITEGRASVVTDHIDTFVPEGIRLKSGTVLEADVVVSATGLSLLPVGGIELTVDGSLVDVGGTVSYRGLMLGGVPNFAYCIGYVNASWTLRADLSHRYMLKLLDHMDQHDLAAATPVAPPGTGRPLLDLSSGYVQRALDRFPRQGERDPWIIRQNYLRDALTTPRADVTRDMTFTPRPTRTPDFPAPSSSAPTSPVAAPPGPASPGPEPSAATLPSPAAPSPAAPSPTSPGPESPAPIPPGPTALAASSPSLTSSAAASSAPTSHSAAATAPTSPGTAATAPISPSTAATAPISPSTAATAPISPSTAATAPISPSTAATAPISPSTAATAPISPSTAATAPSSSVLPSPVTSSKVV</sequence>
<keyword evidence="10" id="KW-1185">Reference proteome</keyword>
<evidence type="ECO:0000256" key="3">
    <source>
        <dbReference type="ARBA" id="ARBA00022630"/>
    </source>
</evidence>
<feature type="compositionally biased region" description="Pro residues" evidence="8">
    <location>
        <begin position="517"/>
        <end position="542"/>
    </location>
</feature>
<dbReference type="AlphaFoldDB" id="A0A1H2A7N1"/>
<dbReference type="PANTHER" id="PTHR43872">
    <property type="entry name" value="MONOOXYGENASE, PUTATIVE (AFU_ORTHOLOGUE AFUA_8G02570)-RELATED"/>
    <property type="match status" value="1"/>
</dbReference>
<feature type="compositionally biased region" description="Pro residues" evidence="8">
    <location>
        <begin position="497"/>
        <end position="508"/>
    </location>
</feature>
<dbReference type="SUPFAM" id="SSF51905">
    <property type="entry name" value="FAD/NAD(P)-binding domain"/>
    <property type="match status" value="1"/>
</dbReference>
<organism evidence="9 10">
    <name type="scientific">Actinoplanes derwentensis</name>
    <dbReference type="NCBI Taxonomy" id="113562"/>
    <lineage>
        <taxon>Bacteria</taxon>
        <taxon>Bacillati</taxon>
        <taxon>Actinomycetota</taxon>
        <taxon>Actinomycetes</taxon>
        <taxon>Micromonosporales</taxon>
        <taxon>Micromonosporaceae</taxon>
        <taxon>Actinoplanes</taxon>
    </lineage>
</organism>
<dbReference type="Gene3D" id="3.50.50.60">
    <property type="entry name" value="FAD/NAD(P)-binding domain"/>
    <property type="match status" value="2"/>
</dbReference>
<feature type="compositionally biased region" description="Low complexity" evidence="8">
    <location>
        <begin position="543"/>
        <end position="657"/>
    </location>
</feature>
<evidence type="ECO:0000313" key="10">
    <source>
        <dbReference type="Proteomes" id="UP000198688"/>
    </source>
</evidence>
<dbReference type="EMBL" id="LT629758">
    <property type="protein sequence ID" value="SDT41486.1"/>
    <property type="molecule type" value="Genomic_DNA"/>
</dbReference>
<keyword evidence="3" id="KW-0285">Flavoprotein</keyword>
<dbReference type="InterPro" id="IPR020946">
    <property type="entry name" value="Flavin_mOase-like"/>
</dbReference>
<protein>
    <submittedName>
        <fullName evidence="9">Predicted flavoprotein CzcO associated with the cation diffusion facilitator CzcD</fullName>
    </submittedName>
</protein>
<evidence type="ECO:0000256" key="5">
    <source>
        <dbReference type="ARBA" id="ARBA00022857"/>
    </source>
</evidence>
<accession>A0A1H2A7N1</accession>
<evidence type="ECO:0000256" key="1">
    <source>
        <dbReference type="ARBA" id="ARBA00001974"/>
    </source>
</evidence>
<feature type="compositionally biased region" description="Low complexity" evidence="8">
    <location>
        <begin position="471"/>
        <end position="496"/>
    </location>
</feature>
<keyword evidence="6" id="KW-0560">Oxidoreductase</keyword>
<dbReference type="FunFam" id="3.50.50.60:FF:000228">
    <property type="entry name" value="FAD-containing monooxygenase EthA"/>
    <property type="match status" value="1"/>
</dbReference>
<keyword evidence="5" id="KW-0521">NADP</keyword>
<keyword evidence="4" id="KW-0274">FAD</keyword>
<proteinExistence type="inferred from homology"/>
<comment type="cofactor">
    <cofactor evidence="1">
        <name>FAD</name>
        <dbReference type="ChEBI" id="CHEBI:57692"/>
    </cofactor>
</comment>
<evidence type="ECO:0000256" key="6">
    <source>
        <dbReference type="ARBA" id="ARBA00023002"/>
    </source>
</evidence>
<dbReference type="PRINTS" id="PR00411">
    <property type="entry name" value="PNDRDTASEI"/>
</dbReference>
<keyword evidence="7" id="KW-0503">Monooxygenase</keyword>